<name>A0A9D4NJ62_DREPO</name>
<reference evidence="1" key="1">
    <citation type="journal article" date="2019" name="bioRxiv">
        <title>The Genome of the Zebra Mussel, Dreissena polymorpha: A Resource for Invasive Species Research.</title>
        <authorList>
            <person name="McCartney M.A."/>
            <person name="Auch B."/>
            <person name="Kono T."/>
            <person name="Mallez S."/>
            <person name="Zhang Y."/>
            <person name="Obille A."/>
            <person name="Becker A."/>
            <person name="Abrahante J.E."/>
            <person name="Garbe J."/>
            <person name="Badalamenti J.P."/>
            <person name="Herman A."/>
            <person name="Mangelson H."/>
            <person name="Liachko I."/>
            <person name="Sullivan S."/>
            <person name="Sone E.D."/>
            <person name="Koren S."/>
            <person name="Silverstein K.A.T."/>
            <person name="Beckman K.B."/>
            <person name="Gohl D.M."/>
        </authorList>
    </citation>
    <scope>NUCLEOTIDE SEQUENCE</scope>
    <source>
        <strain evidence="1">Duluth1</strain>
        <tissue evidence="1">Whole animal</tissue>
    </source>
</reference>
<dbReference type="Proteomes" id="UP000828390">
    <property type="component" value="Unassembled WGS sequence"/>
</dbReference>
<organism evidence="1 2">
    <name type="scientific">Dreissena polymorpha</name>
    <name type="common">Zebra mussel</name>
    <name type="synonym">Mytilus polymorpha</name>
    <dbReference type="NCBI Taxonomy" id="45954"/>
    <lineage>
        <taxon>Eukaryota</taxon>
        <taxon>Metazoa</taxon>
        <taxon>Spiralia</taxon>
        <taxon>Lophotrochozoa</taxon>
        <taxon>Mollusca</taxon>
        <taxon>Bivalvia</taxon>
        <taxon>Autobranchia</taxon>
        <taxon>Heteroconchia</taxon>
        <taxon>Euheterodonta</taxon>
        <taxon>Imparidentia</taxon>
        <taxon>Neoheterodontei</taxon>
        <taxon>Myida</taxon>
        <taxon>Dreissenoidea</taxon>
        <taxon>Dreissenidae</taxon>
        <taxon>Dreissena</taxon>
    </lineage>
</organism>
<sequence length="101" mass="11286">MSSQLLKLQLTLLANMTNVIEVKVDDNPLLAQILQLPKEIQHEDVLRQTTKPPINISSHVGYMNTSNSRALVSSTSFSASMSLSNNWMMGVDKLGWTRRSN</sequence>
<reference evidence="1" key="2">
    <citation type="submission" date="2020-11" db="EMBL/GenBank/DDBJ databases">
        <authorList>
            <person name="McCartney M.A."/>
            <person name="Auch B."/>
            <person name="Kono T."/>
            <person name="Mallez S."/>
            <person name="Becker A."/>
            <person name="Gohl D.M."/>
            <person name="Silverstein K.A.T."/>
            <person name="Koren S."/>
            <person name="Bechman K.B."/>
            <person name="Herman A."/>
            <person name="Abrahante J.E."/>
            <person name="Garbe J."/>
        </authorList>
    </citation>
    <scope>NUCLEOTIDE SEQUENCE</scope>
    <source>
        <strain evidence="1">Duluth1</strain>
        <tissue evidence="1">Whole animal</tissue>
    </source>
</reference>
<comment type="caution">
    <text evidence="1">The sequence shown here is derived from an EMBL/GenBank/DDBJ whole genome shotgun (WGS) entry which is preliminary data.</text>
</comment>
<protein>
    <submittedName>
        <fullName evidence="1">Uncharacterized protein</fullName>
    </submittedName>
</protein>
<dbReference type="AlphaFoldDB" id="A0A9D4NJ62"/>
<evidence type="ECO:0000313" key="2">
    <source>
        <dbReference type="Proteomes" id="UP000828390"/>
    </source>
</evidence>
<accession>A0A9D4NJ62</accession>
<evidence type="ECO:0000313" key="1">
    <source>
        <dbReference type="EMBL" id="KAH3895643.1"/>
    </source>
</evidence>
<dbReference type="EMBL" id="JAIWYP010000001">
    <property type="protein sequence ID" value="KAH3895643.1"/>
    <property type="molecule type" value="Genomic_DNA"/>
</dbReference>
<keyword evidence="2" id="KW-1185">Reference proteome</keyword>
<gene>
    <name evidence="1" type="ORF">DPMN_019808</name>
</gene>
<proteinExistence type="predicted"/>